<reference evidence="1 2" key="1">
    <citation type="submission" date="2018-05" db="EMBL/GenBank/DDBJ databases">
        <title>Genome sequencing of Flavobacterium sp. HYN0056.</title>
        <authorList>
            <person name="Yi H."/>
            <person name="Baek C."/>
        </authorList>
    </citation>
    <scope>NUCLEOTIDE SEQUENCE [LARGE SCALE GENOMIC DNA]</scope>
    <source>
        <strain evidence="1 2">HYN0056</strain>
    </source>
</reference>
<sequence>MNSIHSNFNILLDLPAYLGKKILFISEITPDRSKFYNWIPIKGLKQLVYQGLKAVDMAWTIVKTKEPYDIIIIFEHKPWYSILLYLVCAIKRKPTFFIVHGFQQTYKLSTSRTLGFKLLLFFEKRFKFYPIHLEKTDHDYDDCLKFYKSGIYMLTPLPEDSNERLAKPADSVLKIGIVGMIRPDKPIMPIIKILENYSSNDAEVETHIGTPFWQLPDELKKMAINLTDTTSSEQYNSFIKSLDIVINYYEKEHFYHRSSGVLNDAVNGGCFVIVPNYPLFKEQISNPVKVGETYENIEDIKRAIDKAIEYLSNNVVEFEKWRQIRTKEIILKDLSRQMLDVL</sequence>
<evidence type="ECO:0000313" key="1">
    <source>
        <dbReference type="EMBL" id="AWK06810.1"/>
    </source>
</evidence>
<evidence type="ECO:0000313" key="2">
    <source>
        <dbReference type="Proteomes" id="UP000245250"/>
    </source>
</evidence>
<dbReference type="Proteomes" id="UP000245250">
    <property type="component" value="Chromosome"/>
</dbReference>
<gene>
    <name evidence="1" type="ORF">HYN56_22285</name>
</gene>
<organism evidence="1 2">
    <name type="scientific">Flavobacterium crocinum</name>
    <dbReference type="NCBI Taxonomy" id="2183896"/>
    <lineage>
        <taxon>Bacteria</taxon>
        <taxon>Pseudomonadati</taxon>
        <taxon>Bacteroidota</taxon>
        <taxon>Flavobacteriia</taxon>
        <taxon>Flavobacteriales</taxon>
        <taxon>Flavobacteriaceae</taxon>
        <taxon>Flavobacterium</taxon>
    </lineage>
</organism>
<dbReference type="OrthoDB" id="581133at2"/>
<name>A0A2S1YRT5_9FLAO</name>
<dbReference type="AlphaFoldDB" id="A0A2S1YRT5"/>
<dbReference type="SUPFAM" id="SSF53756">
    <property type="entry name" value="UDP-Glycosyltransferase/glycogen phosphorylase"/>
    <property type="match status" value="1"/>
</dbReference>
<dbReference type="KEGG" id="fcr:HYN56_22285"/>
<proteinExistence type="predicted"/>
<protein>
    <recommendedName>
        <fullName evidence="3">Glycosyl transferase family 1 domain-containing protein</fullName>
    </recommendedName>
</protein>
<accession>A0A2S1YRT5</accession>
<dbReference type="EMBL" id="CP029255">
    <property type="protein sequence ID" value="AWK06810.1"/>
    <property type="molecule type" value="Genomic_DNA"/>
</dbReference>
<dbReference type="RefSeq" id="WP_109194214.1">
    <property type="nucleotide sequence ID" value="NZ_CP029255.1"/>
</dbReference>
<dbReference type="Gene3D" id="3.40.50.2000">
    <property type="entry name" value="Glycogen Phosphorylase B"/>
    <property type="match status" value="1"/>
</dbReference>
<evidence type="ECO:0008006" key="3">
    <source>
        <dbReference type="Google" id="ProtNLM"/>
    </source>
</evidence>
<keyword evidence="2" id="KW-1185">Reference proteome</keyword>